<dbReference type="GO" id="GO:0003729">
    <property type="term" value="F:mRNA binding"/>
    <property type="evidence" value="ECO:0007669"/>
    <property type="project" value="TreeGrafter"/>
</dbReference>
<dbReference type="KEGG" id="tng:GSTEN00015719G001"/>
<dbReference type="GO" id="GO:0003743">
    <property type="term" value="F:translation initiation factor activity"/>
    <property type="evidence" value="ECO:0007669"/>
    <property type="project" value="TreeGrafter"/>
</dbReference>
<feature type="domain" description="MIF4G" evidence="1">
    <location>
        <begin position="14"/>
        <end position="215"/>
    </location>
</feature>
<protein>
    <submittedName>
        <fullName evidence="2">(spotted green pufferfish) hypothetical protein</fullName>
    </submittedName>
</protein>
<dbReference type="GO" id="GO:0016281">
    <property type="term" value="C:eukaryotic translation initiation factor 4F complex"/>
    <property type="evidence" value="ECO:0007669"/>
    <property type="project" value="TreeGrafter"/>
</dbReference>
<dbReference type="PANTHER" id="PTHR23253">
    <property type="entry name" value="EUKARYOTIC TRANSLATION INITIATION FACTOR 4 GAMMA"/>
    <property type="match status" value="1"/>
</dbReference>
<dbReference type="OrthoDB" id="10071175at2759"/>
<evidence type="ECO:0000313" key="2">
    <source>
        <dbReference type="EMBL" id="CAF98129.1"/>
    </source>
</evidence>
<dbReference type="InterPro" id="IPR016024">
    <property type="entry name" value="ARM-type_fold"/>
</dbReference>
<comment type="caution">
    <text evidence="2">The sequence shown here is derived from an EMBL/GenBank/DDBJ whole genome shotgun (WGS) entry which is preliminary data.</text>
</comment>
<accession>Q4SMK3</accession>
<dbReference type="Gene3D" id="1.25.40.180">
    <property type="match status" value="2"/>
</dbReference>
<dbReference type="PANTHER" id="PTHR23253:SF78">
    <property type="entry name" value="EUKARYOTIC TRANSLATION INITIATION FACTOR 4G1, ISOFORM B-RELATED"/>
    <property type="match status" value="1"/>
</dbReference>
<dbReference type="CDD" id="cd11559">
    <property type="entry name" value="W2_eIF4G1_like"/>
    <property type="match status" value="1"/>
</dbReference>
<dbReference type="SUPFAM" id="SSF48371">
    <property type="entry name" value="ARM repeat"/>
    <property type="match status" value="2"/>
</dbReference>
<organism evidence="2">
    <name type="scientific">Tetraodon nigroviridis</name>
    <name type="common">Spotted green pufferfish</name>
    <name type="synonym">Chelonodon nigroviridis</name>
    <dbReference type="NCBI Taxonomy" id="99883"/>
    <lineage>
        <taxon>Eukaryota</taxon>
        <taxon>Metazoa</taxon>
        <taxon>Chordata</taxon>
        <taxon>Craniata</taxon>
        <taxon>Vertebrata</taxon>
        <taxon>Euteleostomi</taxon>
        <taxon>Actinopterygii</taxon>
        <taxon>Neopterygii</taxon>
        <taxon>Teleostei</taxon>
        <taxon>Neoteleostei</taxon>
        <taxon>Acanthomorphata</taxon>
        <taxon>Eupercaria</taxon>
        <taxon>Tetraodontiformes</taxon>
        <taxon>Tetradontoidea</taxon>
        <taxon>Tetraodontidae</taxon>
        <taxon>Tetraodon</taxon>
    </lineage>
</organism>
<proteinExistence type="predicted"/>
<dbReference type="EMBL" id="CAAE01014547">
    <property type="protein sequence ID" value="CAF98129.1"/>
    <property type="molecule type" value="Genomic_DNA"/>
</dbReference>
<reference evidence="2" key="2">
    <citation type="submission" date="2004-02" db="EMBL/GenBank/DDBJ databases">
        <authorList>
            <consortium name="Genoscope"/>
            <consortium name="Whitehead Institute Centre for Genome Research"/>
        </authorList>
    </citation>
    <scope>NUCLEOTIDE SEQUENCE</scope>
</reference>
<gene>
    <name evidence="2" type="ORF">GSTENG00015719001</name>
</gene>
<dbReference type="Pfam" id="PF02854">
    <property type="entry name" value="MIF4G"/>
    <property type="match status" value="1"/>
</dbReference>
<sequence length="383" mass="43700">GEATEEEVKTQEVLRQVQAILDKLTPHNFNDLMKQLSALEITTEARLRSIMELIFDKAALAQNDCASYARMCYHLTTLSVASDHVNFHKLLLRRCQSEFANNQNKEPSQNEEARLQARRPSLGNLKLISELCSLQVLEEAMMHDCVVSLLKAQDEESLECLCKLLPRFGKDLDAEEAKPQMDQYFDNITHIVQERKTSPRTCLILKDLLDLRKFVSGNSKETFAQENIGGSAWTQISGEAPDGPEEMQDGVYLVNREHLIERSEMLKKVLDDDQKQLEALKIVQDVVEQLQHPKNVLRCFFEVLFDDGLVKREVFHKWASAVALQAKDVALNSVDGFFARLWEPESSSSVWTQSWPNVSEEKSLWSKHSRTPADACKQRSHSL</sequence>
<evidence type="ECO:0000259" key="1">
    <source>
        <dbReference type="SMART" id="SM00543"/>
    </source>
</evidence>
<name>Q4SMK3_TETNG</name>
<dbReference type="SMART" id="SM00543">
    <property type="entry name" value="MIF4G"/>
    <property type="match status" value="1"/>
</dbReference>
<dbReference type="AlphaFoldDB" id="Q4SMK3"/>
<reference evidence="2" key="1">
    <citation type="journal article" date="2004" name="Nature">
        <title>Genome duplication in the teleost fish Tetraodon nigroviridis reveals the early vertebrate proto-karyotype.</title>
        <authorList>
            <person name="Jaillon O."/>
            <person name="Aury J.-M."/>
            <person name="Brunet F."/>
            <person name="Petit J.-L."/>
            <person name="Stange-Thomann N."/>
            <person name="Mauceli E."/>
            <person name="Bouneau L."/>
            <person name="Fischer C."/>
            <person name="Ozouf-Costaz C."/>
            <person name="Bernot A."/>
            <person name="Nicaud S."/>
            <person name="Jaffe D."/>
            <person name="Fisher S."/>
            <person name="Lutfalla G."/>
            <person name="Dossat C."/>
            <person name="Segurens B."/>
            <person name="Dasilva C."/>
            <person name="Salanoubat M."/>
            <person name="Levy M."/>
            <person name="Boudet N."/>
            <person name="Castellano S."/>
            <person name="Anthouard V."/>
            <person name="Jubin C."/>
            <person name="Castelli V."/>
            <person name="Katinka M."/>
            <person name="Vacherie B."/>
            <person name="Biemont C."/>
            <person name="Skalli Z."/>
            <person name="Cattolico L."/>
            <person name="Poulain J."/>
            <person name="De Berardinis V."/>
            <person name="Cruaud C."/>
            <person name="Duprat S."/>
            <person name="Brottier P."/>
            <person name="Coutanceau J.-P."/>
            <person name="Gouzy J."/>
            <person name="Parra G."/>
            <person name="Lardier G."/>
            <person name="Chapple C."/>
            <person name="McKernan K.J."/>
            <person name="McEwan P."/>
            <person name="Bosak S."/>
            <person name="Kellis M."/>
            <person name="Volff J.-N."/>
            <person name="Guigo R."/>
            <person name="Zody M.C."/>
            <person name="Mesirov J."/>
            <person name="Lindblad-Toh K."/>
            <person name="Birren B."/>
            <person name="Nusbaum C."/>
            <person name="Kahn D."/>
            <person name="Robinson-Rechavi M."/>
            <person name="Laudet V."/>
            <person name="Schachter V."/>
            <person name="Quetier F."/>
            <person name="Saurin W."/>
            <person name="Scarpelli C."/>
            <person name="Wincker P."/>
            <person name="Lander E.S."/>
            <person name="Weissenbach J."/>
            <person name="Roest Crollius H."/>
        </authorList>
    </citation>
    <scope>NUCLEOTIDE SEQUENCE [LARGE SCALE GENOMIC DNA]</scope>
</reference>
<dbReference type="InterPro" id="IPR003890">
    <property type="entry name" value="MIF4G-like_typ-3"/>
</dbReference>
<feature type="non-terminal residue" evidence="2">
    <location>
        <position position="383"/>
    </location>
</feature>